<protein>
    <submittedName>
        <fullName evidence="1">Uncharacterized protein</fullName>
    </submittedName>
</protein>
<evidence type="ECO:0000313" key="1">
    <source>
        <dbReference type="EMBL" id="KAG7611103.1"/>
    </source>
</evidence>
<comment type="caution">
    <text evidence="1">The sequence shown here is derived from an EMBL/GenBank/DDBJ whole genome shotgun (WGS) entry which is preliminary data.</text>
</comment>
<dbReference type="AlphaFoldDB" id="A0A8T2DLG2"/>
<reference evidence="1 2" key="1">
    <citation type="submission" date="2020-12" db="EMBL/GenBank/DDBJ databases">
        <title>Concerted genomic and epigenomic changes stabilize Arabidopsis allopolyploids.</title>
        <authorList>
            <person name="Chen Z."/>
        </authorList>
    </citation>
    <scope>NUCLEOTIDE SEQUENCE [LARGE SCALE GENOMIC DNA]</scope>
    <source>
        <strain evidence="1">As9502</strain>
        <tissue evidence="1">Leaf</tissue>
    </source>
</reference>
<dbReference type="Proteomes" id="UP000694251">
    <property type="component" value="Chromosome 5"/>
</dbReference>
<organism evidence="1 2">
    <name type="scientific">Arabidopsis suecica</name>
    <name type="common">Swedish thale-cress</name>
    <name type="synonym">Cardaminopsis suecica</name>
    <dbReference type="NCBI Taxonomy" id="45249"/>
    <lineage>
        <taxon>Eukaryota</taxon>
        <taxon>Viridiplantae</taxon>
        <taxon>Streptophyta</taxon>
        <taxon>Embryophyta</taxon>
        <taxon>Tracheophyta</taxon>
        <taxon>Spermatophyta</taxon>
        <taxon>Magnoliopsida</taxon>
        <taxon>eudicotyledons</taxon>
        <taxon>Gunneridae</taxon>
        <taxon>Pentapetalae</taxon>
        <taxon>rosids</taxon>
        <taxon>malvids</taxon>
        <taxon>Brassicales</taxon>
        <taxon>Brassicaceae</taxon>
        <taxon>Camelineae</taxon>
        <taxon>Arabidopsis</taxon>
    </lineage>
</organism>
<name>A0A8T2DLG2_ARASU</name>
<accession>A0A8T2DLG2</accession>
<gene>
    <name evidence="1" type="ORF">ISN44_As05g032130</name>
</gene>
<feature type="non-terminal residue" evidence="1">
    <location>
        <position position="40"/>
    </location>
</feature>
<proteinExistence type="predicted"/>
<dbReference type="EMBL" id="JAEFBJ010000005">
    <property type="protein sequence ID" value="KAG7611103.1"/>
    <property type="molecule type" value="Genomic_DNA"/>
</dbReference>
<evidence type="ECO:0000313" key="2">
    <source>
        <dbReference type="Proteomes" id="UP000694251"/>
    </source>
</evidence>
<keyword evidence="2" id="KW-1185">Reference proteome</keyword>
<sequence>MLNIWCSYSTLTLMSMEVVWLESGNGCFNIHLIRLDSKYM</sequence>